<protein>
    <submittedName>
        <fullName evidence="3">Uncharacterized protein</fullName>
    </submittedName>
</protein>
<proteinExistence type="predicted"/>
<evidence type="ECO:0000256" key="2">
    <source>
        <dbReference type="SAM" id="SignalP"/>
    </source>
</evidence>
<feature type="chain" id="PRO_5019412686" evidence="2">
    <location>
        <begin position="26"/>
        <end position="288"/>
    </location>
</feature>
<evidence type="ECO:0000256" key="1">
    <source>
        <dbReference type="SAM" id="MobiDB-lite"/>
    </source>
</evidence>
<accession>A0A409Y202</accession>
<dbReference type="Proteomes" id="UP000284706">
    <property type="component" value="Unassembled WGS sequence"/>
</dbReference>
<dbReference type="InParanoid" id="A0A409Y202"/>
<sequence>MTKSLANLSVFVPIALFLLSSEVPAAPAGPGIPGVASDVASLFRRGKSSLASSSDAAAPAAASIAIAEITPPSGPSTETEIIGPSGEEISTTSQTAREEFLEPVVDAVNATETTGAATSVEPAGSPLAQSRVDSTLLGPVRPVPFFEAAPTLHPSLREAIPDVPPVVRRDGGAVASASTTVSASATVSATTPSIVVSQSGTTTTTKIVGPSGEEISVTDVREDPDGQAPDVSSVSAFTTALDPEASPVVQPSGSDVASTLGGPVEPFRLPRASTGSKVALKATRVQVS</sequence>
<dbReference type="AlphaFoldDB" id="A0A409Y202"/>
<feature type="signal peptide" evidence="2">
    <location>
        <begin position="1"/>
        <end position="25"/>
    </location>
</feature>
<evidence type="ECO:0000313" key="3">
    <source>
        <dbReference type="EMBL" id="PPQ96993.1"/>
    </source>
</evidence>
<comment type="caution">
    <text evidence="3">The sequence shown here is derived from an EMBL/GenBank/DDBJ whole genome shotgun (WGS) entry which is preliminary data.</text>
</comment>
<gene>
    <name evidence="3" type="ORF">CVT26_006421</name>
</gene>
<keyword evidence="4" id="KW-1185">Reference proteome</keyword>
<feature type="region of interest" description="Disordered" evidence="1">
    <location>
        <begin position="244"/>
        <end position="268"/>
    </location>
</feature>
<dbReference type="EMBL" id="NHYE01001304">
    <property type="protein sequence ID" value="PPQ96993.1"/>
    <property type="molecule type" value="Genomic_DNA"/>
</dbReference>
<name>A0A409Y202_9AGAR</name>
<keyword evidence="2" id="KW-0732">Signal</keyword>
<organism evidence="3 4">
    <name type="scientific">Gymnopilus dilepis</name>
    <dbReference type="NCBI Taxonomy" id="231916"/>
    <lineage>
        <taxon>Eukaryota</taxon>
        <taxon>Fungi</taxon>
        <taxon>Dikarya</taxon>
        <taxon>Basidiomycota</taxon>
        <taxon>Agaricomycotina</taxon>
        <taxon>Agaricomycetes</taxon>
        <taxon>Agaricomycetidae</taxon>
        <taxon>Agaricales</taxon>
        <taxon>Agaricineae</taxon>
        <taxon>Hymenogastraceae</taxon>
        <taxon>Gymnopilus</taxon>
    </lineage>
</organism>
<reference evidence="3 4" key="1">
    <citation type="journal article" date="2018" name="Evol. Lett.">
        <title>Horizontal gene cluster transfer increased hallucinogenic mushroom diversity.</title>
        <authorList>
            <person name="Reynolds H.T."/>
            <person name="Vijayakumar V."/>
            <person name="Gluck-Thaler E."/>
            <person name="Korotkin H.B."/>
            <person name="Matheny P.B."/>
            <person name="Slot J.C."/>
        </authorList>
    </citation>
    <scope>NUCLEOTIDE SEQUENCE [LARGE SCALE GENOMIC DNA]</scope>
    <source>
        <strain evidence="3 4">SRW20</strain>
    </source>
</reference>
<evidence type="ECO:0000313" key="4">
    <source>
        <dbReference type="Proteomes" id="UP000284706"/>
    </source>
</evidence>